<dbReference type="GO" id="GO:0003700">
    <property type="term" value="F:DNA-binding transcription factor activity"/>
    <property type="evidence" value="ECO:0007669"/>
    <property type="project" value="InterPro"/>
</dbReference>
<feature type="coiled-coil region" evidence="6">
    <location>
        <begin position="65"/>
        <end position="92"/>
    </location>
</feature>
<dbReference type="EMBL" id="JAMSHJ010000001">
    <property type="protein sequence ID" value="KAI5440903.1"/>
    <property type="molecule type" value="Genomic_DNA"/>
</dbReference>
<evidence type="ECO:0000256" key="1">
    <source>
        <dbReference type="ARBA" id="ARBA00004123"/>
    </source>
</evidence>
<evidence type="ECO:0000256" key="6">
    <source>
        <dbReference type="SAM" id="Coils"/>
    </source>
</evidence>
<dbReference type="GO" id="GO:0005634">
    <property type="term" value="C:nucleus"/>
    <property type="evidence" value="ECO:0007669"/>
    <property type="project" value="UniProtKB-SubCell"/>
</dbReference>
<dbReference type="InterPro" id="IPR036576">
    <property type="entry name" value="WRKY_dom_sf"/>
</dbReference>
<dbReference type="PROSITE" id="PS50811">
    <property type="entry name" value="WRKY"/>
    <property type="match status" value="1"/>
</dbReference>
<dbReference type="Proteomes" id="UP001058974">
    <property type="component" value="Chromosome 1"/>
</dbReference>
<evidence type="ECO:0000256" key="4">
    <source>
        <dbReference type="ARBA" id="ARBA00023163"/>
    </source>
</evidence>
<evidence type="ECO:0000259" key="8">
    <source>
        <dbReference type="PROSITE" id="PS50811"/>
    </source>
</evidence>
<comment type="subcellular location">
    <subcellularLocation>
        <location evidence="1">Nucleus</location>
    </subcellularLocation>
</comment>
<dbReference type="PANTHER" id="PTHR31429">
    <property type="entry name" value="WRKY TRANSCRIPTION FACTOR 36-RELATED"/>
    <property type="match status" value="1"/>
</dbReference>
<accession>A0A9D5BBE2</accession>
<keyword evidence="3" id="KW-0238">DNA-binding</keyword>
<reference evidence="9 10" key="1">
    <citation type="journal article" date="2022" name="Nat. Genet.">
        <title>Improved pea reference genome and pan-genome highlight genomic features and evolutionary characteristics.</title>
        <authorList>
            <person name="Yang T."/>
            <person name="Liu R."/>
            <person name="Luo Y."/>
            <person name="Hu S."/>
            <person name="Wang D."/>
            <person name="Wang C."/>
            <person name="Pandey M.K."/>
            <person name="Ge S."/>
            <person name="Xu Q."/>
            <person name="Li N."/>
            <person name="Li G."/>
            <person name="Huang Y."/>
            <person name="Saxena R.K."/>
            <person name="Ji Y."/>
            <person name="Li M."/>
            <person name="Yan X."/>
            <person name="He Y."/>
            <person name="Liu Y."/>
            <person name="Wang X."/>
            <person name="Xiang C."/>
            <person name="Varshney R.K."/>
            <person name="Ding H."/>
            <person name="Gao S."/>
            <person name="Zong X."/>
        </authorList>
    </citation>
    <scope>NUCLEOTIDE SEQUENCE [LARGE SCALE GENOMIC DNA]</scope>
    <source>
        <strain evidence="9 10">cv. Zhongwan 6</strain>
    </source>
</reference>
<feature type="domain" description="WRKY" evidence="8">
    <location>
        <begin position="202"/>
        <end position="268"/>
    </location>
</feature>
<evidence type="ECO:0000256" key="2">
    <source>
        <dbReference type="ARBA" id="ARBA00023015"/>
    </source>
</evidence>
<dbReference type="OrthoDB" id="2020995at2759"/>
<organism evidence="9 10">
    <name type="scientific">Pisum sativum</name>
    <name type="common">Garden pea</name>
    <name type="synonym">Lathyrus oleraceus</name>
    <dbReference type="NCBI Taxonomy" id="3888"/>
    <lineage>
        <taxon>Eukaryota</taxon>
        <taxon>Viridiplantae</taxon>
        <taxon>Streptophyta</taxon>
        <taxon>Embryophyta</taxon>
        <taxon>Tracheophyta</taxon>
        <taxon>Spermatophyta</taxon>
        <taxon>Magnoliopsida</taxon>
        <taxon>eudicotyledons</taxon>
        <taxon>Gunneridae</taxon>
        <taxon>Pentapetalae</taxon>
        <taxon>rosids</taxon>
        <taxon>fabids</taxon>
        <taxon>Fabales</taxon>
        <taxon>Fabaceae</taxon>
        <taxon>Papilionoideae</taxon>
        <taxon>50 kb inversion clade</taxon>
        <taxon>NPAAA clade</taxon>
        <taxon>Hologalegina</taxon>
        <taxon>IRL clade</taxon>
        <taxon>Fabeae</taxon>
        <taxon>Lathyrus</taxon>
    </lineage>
</organism>
<evidence type="ECO:0000256" key="5">
    <source>
        <dbReference type="ARBA" id="ARBA00023242"/>
    </source>
</evidence>
<dbReference type="Gramene" id="Psat01G0039100-T1">
    <property type="protein sequence ID" value="KAI5440903.1"/>
    <property type="gene ID" value="KIW84_010391"/>
</dbReference>
<dbReference type="Pfam" id="PF03106">
    <property type="entry name" value="WRKY"/>
    <property type="match status" value="1"/>
</dbReference>
<dbReference type="SUPFAM" id="SSF118290">
    <property type="entry name" value="WRKY DNA-binding domain"/>
    <property type="match status" value="1"/>
</dbReference>
<protein>
    <recommendedName>
        <fullName evidence="8">WRKY domain-containing protein</fullName>
    </recommendedName>
</protein>
<proteinExistence type="predicted"/>
<sequence length="424" mass="47727">MEEKTSTKIFMELDEPGKNRDSENKTYEPSSLHNNTPGSPLLLSLSLNNTAQLPHQIQGNPQIQIGKLRVKLEEEKKENENLKVMLNLVNERCIVLQNRLLLHRLSSLPQNNHNLPKENIQDEKKPVFSTRQFLNIDEPSPSDCGKKEGVTLMENNENIKIGRNFAYECINNIHEGEIISKKEDQAFEAECRRARVSIRARSDFSLMVDGCQWRKYGQKTAKGNPCPRAYYRCSMGTSCPVRKQVQRCFKDETVFITTYEGNHNHQLPPSAKPIANLTSSALNTFLSNSTTNLQYGNNISSTFLFSSPLSPPNSNAIATFSPSPTCPTITLDFTLPPSNYLQFKNHKQSSLFPFPFQGYNNYPQSFEVFPSMIDAERKLALVDVVSEAIEKDPSLKATLFAAMSSFTNGDPLNINNHSQPSKSG</sequence>
<dbReference type="InterPro" id="IPR003657">
    <property type="entry name" value="WRKY_dom"/>
</dbReference>
<name>A0A9D5BBE2_PEA</name>
<evidence type="ECO:0000313" key="10">
    <source>
        <dbReference type="Proteomes" id="UP001058974"/>
    </source>
</evidence>
<keyword evidence="2" id="KW-0805">Transcription regulation</keyword>
<keyword evidence="10" id="KW-1185">Reference proteome</keyword>
<keyword evidence="5" id="KW-0539">Nucleus</keyword>
<feature type="compositionally biased region" description="Polar residues" evidence="7">
    <location>
        <begin position="27"/>
        <end position="38"/>
    </location>
</feature>
<evidence type="ECO:0000313" key="9">
    <source>
        <dbReference type="EMBL" id="KAI5440903.1"/>
    </source>
</evidence>
<dbReference type="InterPro" id="IPR044810">
    <property type="entry name" value="WRKY_plant"/>
</dbReference>
<gene>
    <name evidence="9" type="ORF">KIW84_010391</name>
</gene>
<feature type="compositionally biased region" description="Basic and acidic residues" evidence="7">
    <location>
        <begin position="15"/>
        <end position="26"/>
    </location>
</feature>
<feature type="region of interest" description="Disordered" evidence="7">
    <location>
        <begin position="1"/>
        <end position="41"/>
    </location>
</feature>
<dbReference type="Gramene" id="Psat1g017320.1">
    <property type="protein sequence ID" value="Psat1g017320.1.cds"/>
    <property type="gene ID" value="Psat1g017320"/>
</dbReference>
<evidence type="ECO:0000256" key="7">
    <source>
        <dbReference type="SAM" id="MobiDB-lite"/>
    </source>
</evidence>
<comment type="caution">
    <text evidence="9">The sequence shown here is derived from an EMBL/GenBank/DDBJ whole genome shotgun (WGS) entry which is preliminary data.</text>
</comment>
<dbReference type="AlphaFoldDB" id="A0A9D5BBE2"/>
<keyword evidence="6" id="KW-0175">Coiled coil</keyword>
<evidence type="ECO:0000256" key="3">
    <source>
        <dbReference type="ARBA" id="ARBA00023125"/>
    </source>
</evidence>
<dbReference type="Gene3D" id="2.20.25.80">
    <property type="entry name" value="WRKY domain"/>
    <property type="match status" value="1"/>
</dbReference>
<dbReference type="SMART" id="SM00774">
    <property type="entry name" value="WRKY"/>
    <property type="match status" value="1"/>
</dbReference>
<keyword evidence="4" id="KW-0804">Transcription</keyword>
<dbReference type="GO" id="GO:0043565">
    <property type="term" value="F:sequence-specific DNA binding"/>
    <property type="evidence" value="ECO:0007669"/>
    <property type="project" value="InterPro"/>
</dbReference>
<dbReference type="PANTHER" id="PTHR31429:SF64">
    <property type="entry name" value="TRANSCRIPTION FACTOR WRKY FAMILY-RELATED"/>
    <property type="match status" value="1"/>
</dbReference>